<dbReference type="InterPro" id="IPR001952">
    <property type="entry name" value="Alkaline_phosphatase"/>
</dbReference>
<dbReference type="SUPFAM" id="SSF53649">
    <property type="entry name" value="Alkaline phosphatase-like"/>
    <property type="match status" value="1"/>
</dbReference>
<dbReference type="PRINTS" id="PR00113">
    <property type="entry name" value="ALKPHPHTASE"/>
</dbReference>
<keyword evidence="6" id="KW-0479">Metal-binding</keyword>
<evidence type="ECO:0000313" key="15">
    <source>
        <dbReference type="Proteomes" id="UP001447188"/>
    </source>
</evidence>
<feature type="compositionally biased region" description="Basic residues" evidence="12">
    <location>
        <begin position="491"/>
        <end position="501"/>
    </location>
</feature>
<dbReference type="PANTHER" id="PTHR11596">
    <property type="entry name" value="ALKALINE PHOSPHATASE"/>
    <property type="match status" value="1"/>
</dbReference>
<keyword evidence="5" id="KW-0597">Phosphoprotein</keyword>
<gene>
    <name evidence="14" type="ORF">Q9L58_000810</name>
</gene>
<accession>A0ABR3GVQ1</accession>
<dbReference type="CDD" id="cd16012">
    <property type="entry name" value="ALP"/>
    <property type="match status" value="1"/>
</dbReference>
<evidence type="ECO:0000256" key="11">
    <source>
        <dbReference type="RuleBase" id="RU003947"/>
    </source>
</evidence>
<dbReference type="EC" id="3.1.3.1" evidence="4 11"/>
<keyword evidence="7 11" id="KW-0378">Hydrolase</keyword>
<proteinExistence type="inferred from homology"/>
<comment type="similarity">
    <text evidence="3 10">Belongs to the alkaline phosphatase family.</text>
</comment>
<evidence type="ECO:0000256" key="3">
    <source>
        <dbReference type="ARBA" id="ARBA00005984"/>
    </source>
</evidence>
<evidence type="ECO:0000256" key="9">
    <source>
        <dbReference type="ARBA" id="ARBA00022842"/>
    </source>
</evidence>
<dbReference type="Gene3D" id="1.10.60.40">
    <property type="match status" value="1"/>
</dbReference>
<evidence type="ECO:0000256" key="5">
    <source>
        <dbReference type="ARBA" id="ARBA00022553"/>
    </source>
</evidence>
<evidence type="ECO:0000256" key="12">
    <source>
        <dbReference type="SAM" id="MobiDB-lite"/>
    </source>
</evidence>
<protein>
    <recommendedName>
        <fullName evidence="4 11">Alkaline phosphatase</fullName>
        <ecNumber evidence="4 11">3.1.3.1</ecNumber>
    </recommendedName>
</protein>
<keyword evidence="13" id="KW-0732">Signal</keyword>
<dbReference type="InterPro" id="IPR017850">
    <property type="entry name" value="Alkaline_phosphatase_core_sf"/>
</dbReference>
<dbReference type="SMART" id="SM00098">
    <property type="entry name" value="alkPPc"/>
    <property type="match status" value="1"/>
</dbReference>
<evidence type="ECO:0000256" key="13">
    <source>
        <dbReference type="SAM" id="SignalP"/>
    </source>
</evidence>
<sequence length="501" mass="54801">MINNKNLLLIALGGFAALSEATRNKKPKNFIMVIPDGFGPASETMARDWIHWNDNMTVTMPIDEMMIGQVRTRSSDSYVTDSGSAATAYSCGLKTYNGAIAVDDDAEPCGTVLEAAKLAGFKTGLIVTSRITHATPASYVSHIYDRDLEANIALQEIGVTHPLGTTVDILMGGGRCFFTPQKTTSSCRRDDIDALALARDRGYTVFTDRAAFDQSTKIPYIGLFTEDHMSYEIDRDPKVEPSLTEMAIKGLNDLYKATKKSKKGFFVLVEASRIDHAGHANDPTGHLHEILEFNRAMDAMRDWIDEHDDSETVLISTADHECGGLTLGYELGGDPSYWWAPEYFAASKGTSGKYASLWKAYKAGNNSDATEYLKKSIFAPYGILNPTDAEIAKGVELKASTGDFGRHLGLTLSKRLGINWATGGHSGVDVTLYGYGMNHEKLAGHRENTEIAGFVLEQLGLSLASVTRKLKSNRTFVDGIVKRQPGDPARMKGRSLISHHH</sequence>
<evidence type="ECO:0000256" key="8">
    <source>
        <dbReference type="ARBA" id="ARBA00022833"/>
    </source>
</evidence>
<keyword evidence="15" id="KW-1185">Reference proteome</keyword>
<evidence type="ECO:0000256" key="10">
    <source>
        <dbReference type="RuleBase" id="RU003946"/>
    </source>
</evidence>
<dbReference type="Proteomes" id="UP001447188">
    <property type="component" value="Unassembled WGS sequence"/>
</dbReference>
<feature type="chain" id="PRO_5045909628" description="Alkaline phosphatase" evidence="13">
    <location>
        <begin position="22"/>
        <end position="501"/>
    </location>
</feature>
<dbReference type="Pfam" id="PF00245">
    <property type="entry name" value="Alk_phosphatase"/>
    <property type="match status" value="1"/>
</dbReference>
<keyword evidence="9 11" id="KW-0460">Magnesium</keyword>
<organism evidence="14 15">
    <name type="scientific">Discina gigas</name>
    <dbReference type="NCBI Taxonomy" id="1032678"/>
    <lineage>
        <taxon>Eukaryota</taxon>
        <taxon>Fungi</taxon>
        <taxon>Dikarya</taxon>
        <taxon>Ascomycota</taxon>
        <taxon>Pezizomycotina</taxon>
        <taxon>Pezizomycetes</taxon>
        <taxon>Pezizales</taxon>
        <taxon>Discinaceae</taxon>
        <taxon>Discina</taxon>
    </lineage>
</organism>
<dbReference type="Gene3D" id="3.40.720.10">
    <property type="entry name" value="Alkaline Phosphatase, subunit A"/>
    <property type="match status" value="1"/>
</dbReference>
<comment type="catalytic activity">
    <reaction evidence="11">
        <text>a phosphate monoester + H2O = an alcohol + phosphate</text>
        <dbReference type="Rhea" id="RHEA:15017"/>
        <dbReference type="ChEBI" id="CHEBI:15377"/>
        <dbReference type="ChEBI" id="CHEBI:30879"/>
        <dbReference type="ChEBI" id="CHEBI:43474"/>
        <dbReference type="ChEBI" id="CHEBI:67140"/>
        <dbReference type="EC" id="3.1.3.1"/>
    </reaction>
</comment>
<reference evidence="14 15" key="1">
    <citation type="submission" date="2024-02" db="EMBL/GenBank/DDBJ databases">
        <title>Discinaceae phylogenomics.</title>
        <authorList>
            <person name="Dirks A.C."/>
            <person name="James T.Y."/>
        </authorList>
    </citation>
    <scope>NUCLEOTIDE SEQUENCE [LARGE SCALE GENOMIC DNA]</scope>
    <source>
        <strain evidence="14 15">ACD0624</strain>
    </source>
</reference>
<evidence type="ECO:0000256" key="6">
    <source>
        <dbReference type="ARBA" id="ARBA00022723"/>
    </source>
</evidence>
<feature type="signal peptide" evidence="13">
    <location>
        <begin position="1"/>
        <end position="21"/>
    </location>
</feature>
<evidence type="ECO:0000256" key="1">
    <source>
        <dbReference type="ARBA" id="ARBA00001946"/>
    </source>
</evidence>
<comment type="cofactor">
    <cofactor evidence="1">
        <name>Mg(2+)</name>
        <dbReference type="ChEBI" id="CHEBI:18420"/>
    </cofactor>
</comment>
<feature type="region of interest" description="Disordered" evidence="12">
    <location>
        <begin position="481"/>
        <end position="501"/>
    </location>
</feature>
<dbReference type="PANTHER" id="PTHR11596:SF5">
    <property type="entry name" value="ALKALINE PHOSPHATASE"/>
    <property type="match status" value="1"/>
</dbReference>
<dbReference type="EMBL" id="JBBBZM010000006">
    <property type="protein sequence ID" value="KAL0639982.1"/>
    <property type="molecule type" value="Genomic_DNA"/>
</dbReference>
<comment type="caution">
    <text evidence="14">The sequence shown here is derived from an EMBL/GenBank/DDBJ whole genome shotgun (WGS) entry which is preliminary data.</text>
</comment>
<evidence type="ECO:0000256" key="2">
    <source>
        <dbReference type="ARBA" id="ARBA00001947"/>
    </source>
</evidence>
<dbReference type="InterPro" id="IPR018299">
    <property type="entry name" value="Alkaline_phosphatase_AS"/>
</dbReference>
<evidence type="ECO:0000256" key="4">
    <source>
        <dbReference type="ARBA" id="ARBA00012647"/>
    </source>
</evidence>
<name>A0ABR3GVQ1_9PEZI</name>
<evidence type="ECO:0000313" key="14">
    <source>
        <dbReference type="EMBL" id="KAL0639982.1"/>
    </source>
</evidence>
<dbReference type="PROSITE" id="PS00123">
    <property type="entry name" value="ALKALINE_PHOSPHATASE"/>
    <property type="match status" value="1"/>
</dbReference>
<keyword evidence="8 11" id="KW-0862">Zinc</keyword>
<comment type="cofactor">
    <cofactor evidence="2">
        <name>Zn(2+)</name>
        <dbReference type="ChEBI" id="CHEBI:29105"/>
    </cofactor>
</comment>
<evidence type="ECO:0000256" key="7">
    <source>
        <dbReference type="ARBA" id="ARBA00022801"/>
    </source>
</evidence>